<dbReference type="Proteomes" id="UP001381693">
    <property type="component" value="Unassembled WGS sequence"/>
</dbReference>
<dbReference type="EMBL" id="JAXCGZ010004065">
    <property type="protein sequence ID" value="KAK7082344.1"/>
    <property type="molecule type" value="Genomic_DNA"/>
</dbReference>
<dbReference type="GO" id="GO:0004089">
    <property type="term" value="F:carbonate dehydratase activity"/>
    <property type="evidence" value="ECO:0007669"/>
    <property type="project" value="InterPro"/>
</dbReference>
<organism evidence="3 4">
    <name type="scientific">Halocaridina rubra</name>
    <name type="common">Hawaiian red shrimp</name>
    <dbReference type="NCBI Taxonomy" id="373956"/>
    <lineage>
        <taxon>Eukaryota</taxon>
        <taxon>Metazoa</taxon>
        <taxon>Ecdysozoa</taxon>
        <taxon>Arthropoda</taxon>
        <taxon>Crustacea</taxon>
        <taxon>Multicrustacea</taxon>
        <taxon>Malacostraca</taxon>
        <taxon>Eumalacostraca</taxon>
        <taxon>Eucarida</taxon>
        <taxon>Decapoda</taxon>
        <taxon>Pleocyemata</taxon>
        <taxon>Caridea</taxon>
        <taxon>Atyoidea</taxon>
        <taxon>Atyidae</taxon>
        <taxon>Halocaridina</taxon>
    </lineage>
</organism>
<evidence type="ECO:0000259" key="2">
    <source>
        <dbReference type="PROSITE" id="PS51144"/>
    </source>
</evidence>
<dbReference type="GO" id="GO:0008270">
    <property type="term" value="F:zinc ion binding"/>
    <property type="evidence" value="ECO:0007669"/>
    <property type="project" value="InterPro"/>
</dbReference>
<protein>
    <recommendedName>
        <fullName evidence="2">Alpha-carbonic anhydrase domain-containing protein</fullName>
    </recommendedName>
</protein>
<dbReference type="PANTHER" id="PTHR18952">
    <property type="entry name" value="CARBONIC ANHYDRASE"/>
    <property type="match status" value="1"/>
</dbReference>
<sequence>MPAGKNGGRMMGYQVGPDFWGLINPNWNMCERGRRQSPINIEPNRLVYDPHLRQIHVDKHKISGFLHNTGQSLIFRVEKGGKHHHVNITGGSLVYKYMFEELYLHFGTDNLKGSEHQINGATFPAELQIYGFNAELYHNMSEARQGSHGIVALSVMVQIGDESNRELHNLASGFGKVIYRGQKWPINHLSLAGFLPETHHYMTYDGSTTHPGCWETTTWLILNKPIYITKQELYLLRQLMQGDQTLPKAKMANNFRPVRALHHRTVRTNIDFTHSTGTKACTMNREMFYA</sequence>
<evidence type="ECO:0000256" key="1">
    <source>
        <dbReference type="ARBA" id="ARBA00010718"/>
    </source>
</evidence>
<dbReference type="InterPro" id="IPR036398">
    <property type="entry name" value="CA_dom_sf"/>
</dbReference>
<feature type="non-terminal residue" evidence="3">
    <location>
        <position position="290"/>
    </location>
</feature>
<dbReference type="PANTHER" id="PTHR18952:SF228">
    <property type="entry name" value="CARBONIC ANHYDRASE-RELATED PROTEIN A, ISOFORM B"/>
    <property type="match status" value="1"/>
</dbReference>
<dbReference type="InterPro" id="IPR023561">
    <property type="entry name" value="Carbonic_anhydrase_a-class"/>
</dbReference>
<reference evidence="3 4" key="1">
    <citation type="submission" date="2023-11" db="EMBL/GenBank/DDBJ databases">
        <title>Halocaridina rubra genome assembly.</title>
        <authorList>
            <person name="Smith C."/>
        </authorList>
    </citation>
    <scope>NUCLEOTIDE SEQUENCE [LARGE SCALE GENOMIC DNA]</scope>
    <source>
        <strain evidence="3">EP-1</strain>
        <tissue evidence="3">Whole</tissue>
    </source>
</reference>
<dbReference type="SMART" id="SM01057">
    <property type="entry name" value="Carb_anhydrase"/>
    <property type="match status" value="1"/>
</dbReference>
<comment type="caution">
    <text evidence="3">The sequence shown here is derived from an EMBL/GenBank/DDBJ whole genome shotgun (WGS) entry which is preliminary data.</text>
</comment>
<dbReference type="Pfam" id="PF00194">
    <property type="entry name" value="Carb_anhydrase"/>
    <property type="match status" value="1"/>
</dbReference>
<accession>A0AAN9AC77</accession>
<dbReference type="SUPFAM" id="SSF51069">
    <property type="entry name" value="Carbonic anhydrase"/>
    <property type="match status" value="1"/>
</dbReference>
<gene>
    <name evidence="3" type="ORF">SK128_012773</name>
</gene>
<feature type="domain" description="Alpha-carbonic anhydrase" evidence="2">
    <location>
        <begin position="9"/>
        <end position="270"/>
    </location>
</feature>
<name>A0AAN9AC77_HALRR</name>
<evidence type="ECO:0000313" key="4">
    <source>
        <dbReference type="Proteomes" id="UP001381693"/>
    </source>
</evidence>
<comment type="similarity">
    <text evidence="1">Belongs to the alpha-carbonic anhydrase family.</text>
</comment>
<keyword evidence="4" id="KW-1185">Reference proteome</keyword>
<dbReference type="AlphaFoldDB" id="A0AAN9AC77"/>
<dbReference type="GO" id="GO:0006730">
    <property type="term" value="P:one-carbon metabolic process"/>
    <property type="evidence" value="ECO:0007669"/>
    <property type="project" value="TreeGrafter"/>
</dbReference>
<dbReference type="PROSITE" id="PS51144">
    <property type="entry name" value="ALPHA_CA_2"/>
    <property type="match status" value="1"/>
</dbReference>
<proteinExistence type="inferred from homology"/>
<evidence type="ECO:0000313" key="3">
    <source>
        <dbReference type="EMBL" id="KAK7082344.1"/>
    </source>
</evidence>
<dbReference type="InterPro" id="IPR001148">
    <property type="entry name" value="CA_dom"/>
</dbReference>
<dbReference type="InterPro" id="IPR041878">
    <property type="entry name" value="Alpha_CARP_X/XI"/>
</dbReference>
<dbReference type="Gene3D" id="3.10.200.10">
    <property type="entry name" value="Alpha carbonic anhydrase"/>
    <property type="match status" value="1"/>
</dbReference>
<dbReference type="CDD" id="cd03121">
    <property type="entry name" value="alpha_CARP_X_XI_like"/>
    <property type="match status" value="1"/>
</dbReference>